<comment type="caution">
    <text evidence="2">The sequence shown here is derived from an EMBL/GenBank/DDBJ whole genome shotgun (WGS) entry which is preliminary data.</text>
</comment>
<feature type="domain" description="Lipoyl-binding" evidence="1">
    <location>
        <begin position="2"/>
        <end position="77"/>
    </location>
</feature>
<dbReference type="PROSITE" id="PS50968">
    <property type="entry name" value="BIOTINYL_LIPOYL"/>
    <property type="match status" value="1"/>
</dbReference>
<dbReference type="GO" id="GO:0045254">
    <property type="term" value="C:pyruvate dehydrogenase complex"/>
    <property type="evidence" value="ECO:0007669"/>
    <property type="project" value="InterPro"/>
</dbReference>
<dbReference type="Proteomes" id="UP001065549">
    <property type="component" value="Unassembled WGS sequence"/>
</dbReference>
<dbReference type="GO" id="GO:0006086">
    <property type="term" value="P:pyruvate decarboxylation to acetyl-CoA"/>
    <property type="evidence" value="ECO:0007669"/>
    <property type="project" value="InterPro"/>
</dbReference>
<dbReference type="SUPFAM" id="SSF51230">
    <property type="entry name" value="Single hybrid motif"/>
    <property type="match status" value="1"/>
</dbReference>
<dbReference type="RefSeq" id="WP_148398879.1">
    <property type="nucleotide sequence ID" value="NZ_JAOSHN010000002.1"/>
</dbReference>
<reference evidence="2" key="1">
    <citation type="submission" date="2022-09" db="EMBL/GenBank/DDBJ databases">
        <title>Culturomic study of gut microbiota in children with autism spectrum disorder.</title>
        <authorList>
            <person name="Efimov B.A."/>
            <person name="Chaplin A.V."/>
            <person name="Sokolova S.R."/>
            <person name="Pikina A.P."/>
            <person name="Korzhanova M."/>
            <person name="Belova V."/>
            <person name="Korostin D."/>
        </authorList>
    </citation>
    <scope>NUCLEOTIDE SEQUENCE</scope>
    <source>
        <strain evidence="2">ASD5510</strain>
    </source>
</reference>
<dbReference type="InterPro" id="IPR011053">
    <property type="entry name" value="Single_hybrid_motif"/>
</dbReference>
<dbReference type="PANTHER" id="PTHR23151:SF90">
    <property type="entry name" value="DIHYDROLIPOYLLYSINE-RESIDUE ACETYLTRANSFERASE COMPONENT OF PYRUVATE DEHYDROGENASE COMPLEX, MITOCHONDRIAL-RELATED"/>
    <property type="match status" value="1"/>
</dbReference>
<dbReference type="AlphaFoldDB" id="A0A9J6QKS2"/>
<gene>
    <name evidence="2" type="ORF">OBO34_06940</name>
</gene>
<dbReference type="Gene3D" id="2.40.50.100">
    <property type="match status" value="1"/>
</dbReference>
<name>A0A9J6QKS2_9FIRM</name>
<dbReference type="InterPro" id="IPR045257">
    <property type="entry name" value="E2/Pdx1"/>
</dbReference>
<keyword evidence="3" id="KW-1185">Reference proteome</keyword>
<dbReference type="CDD" id="cd06849">
    <property type="entry name" value="lipoyl_domain"/>
    <property type="match status" value="1"/>
</dbReference>
<evidence type="ECO:0000313" key="3">
    <source>
        <dbReference type="Proteomes" id="UP001065549"/>
    </source>
</evidence>
<dbReference type="PANTHER" id="PTHR23151">
    <property type="entry name" value="DIHYDROLIPOAMIDE ACETYL/SUCCINYL-TRANSFERASE-RELATED"/>
    <property type="match status" value="1"/>
</dbReference>
<accession>A0A9J6QKS2</accession>
<evidence type="ECO:0000313" key="2">
    <source>
        <dbReference type="EMBL" id="MCU7378088.1"/>
    </source>
</evidence>
<dbReference type="Pfam" id="PF00364">
    <property type="entry name" value="Biotin_lipoyl"/>
    <property type="match status" value="1"/>
</dbReference>
<evidence type="ECO:0000259" key="1">
    <source>
        <dbReference type="PROSITE" id="PS50968"/>
    </source>
</evidence>
<protein>
    <submittedName>
        <fullName evidence="2">Lipoyl domain-containing protein</fullName>
    </submittedName>
</protein>
<sequence length="93" mass="10267">MANLITMPKLGLTMKDGVVAKWCKNEGDAVRAGETILEITTDKLTNSLESEYEGTIRKILVQEGEKVPCQTPLCIIGQKDEDISQCLAEIKEQ</sequence>
<organism evidence="2 3">
    <name type="scientific">Hominibacterium faecale</name>
    <dbReference type="NCBI Taxonomy" id="2839743"/>
    <lineage>
        <taxon>Bacteria</taxon>
        <taxon>Bacillati</taxon>
        <taxon>Bacillota</taxon>
        <taxon>Clostridia</taxon>
        <taxon>Peptostreptococcales</taxon>
        <taxon>Anaerovoracaceae</taxon>
        <taxon>Hominibacterium</taxon>
    </lineage>
</organism>
<dbReference type="EMBL" id="JAOSHN010000002">
    <property type="protein sequence ID" value="MCU7378088.1"/>
    <property type="molecule type" value="Genomic_DNA"/>
</dbReference>
<dbReference type="InterPro" id="IPR000089">
    <property type="entry name" value="Biotin_lipoyl"/>
</dbReference>
<proteinExistence type="predicted"/>